<dbReference type="Proteomes" id="UP000247810">
    <property type="component" value="Unassembled WGS sequence"/>
</dbReference>
<protein>
    <submittedName>
        <fullName evidence="2">Uncharacterized protein</fullName>
    </submittedName>
</protein>
<feature type="region of interest" description="Disordered" evidence="1">
    <location>
        <begin position="144"/>
        <end position="166"/>
    </location>
</feature>
<organism evidence="2 3">
    <name type="scientific">Aspergillus ellipticus CBS 707.79</name>
    <dbReference type="NCBI Taxonomy" id="1448320"/>
    <lineage>
        <taxon>Eukaryota</taxon>
        <taxon>Fungi</taxon>
        <taxon>Dikarya</taxon>
        <taxon>Ascomycota</taxon>
        <taxon>Pezizomycotina</taxon>
        <taxon>Eurotiomycetes</taxon>
        <taxon>Eurotiomycetidae</taxon>
        <taxon>Eurotiales</taxon>
        <taxon>Aspergillaceae</taxon>
        <taxon>Aspergillus</taxon>
        <taxon>Aspergillus subgen. Circumdati</taxon>
    </lineage>
</organism>
<evidence type="ECO:0000256" key="1">
    <source>
        <dbReference type="SAM" id="MobiDB-lite"/>
    </source>
</evidence>
<accession>A0A319D7Q0</accession>
<sequence>MDLPPPRPAAEALPVFYTGQPPAVSRIRLPSALTACCCSVSPRGLTRSQPQSRVSGGSWQLILIVSSSTGSCDFASAAGSLGCPCLPAHPRQPPPPVDNLVARRSLWRCLLFPLQPVQTPDPNLSLAPRHCGHSSPEYPVWPRSRPVQSHPHPAAVAAGDRPVCTE</sequence>
<name>A0A319D7Q0_9EURO</name>
<dbReference type="AlphaFoldDB" id="A0A319D7Q0"/>
<dbReference type="VEuPathDB" id="FungiDB:BO71DRAFT_5859"/>
<evidence type="ECO:0000313" key="2">
    <source>
        <dbReference type="EMBL" id="PYH93241.1"/>
    </source>
</evidence>
<evidence type="ECO:0000313" key="3">
    <source>
        <dbReference type="Proteomes" id="UP000247810"/>
    </source>
</evidence>
<reference evidence="2 3" key="1">
    <citation type="submission" date="2018-02" db="EMBL/GenBank/DDBJ databases">
        <title>The genomes of Aspergillus section Nigri reveals drivers in fungal speciation.</title>
        <authorList>
            <consortium name="DOE Joint Genome Institute"/>
            <person name="Vesth T.C."/>
            <person name="Nybo J."/>
            <person name="Theobald S."/>
            <person name="Brandl J."/>
            <person name="Frisvad J.C."/>
            <person name="Nielsen K.F."/>
            <person name="Lyhne E.K."/>
            <person name="Kogle M.E."/>
            <person name="Kuo A."/>
            <person name="Riley R."/>
            <person name="Clum A."/>
            <person name="Nolan M."/>
            <person name="Lipzen A."/>
            <person name="Salamov A."/>
            <person name="Henrissat B."/>
            <person name="Wiebenga A."/>
            <person name="De vries R.P."/>
            <person name="Grigoriev I.V."/>
            <person name="Mortensen U.H."/>
            <person name="Andersen M.R."/>
            <person name="Baker S.E."/>
        </authorList>
    </citation>
    <scope>NUCLEOTIDE SEQUENCE [LARGE SCALE GENOMIC DNA]</scope>
    <source>
        <strain evidence="2 3">CBS 707.79</strain>
    </source>
</reference>
<proteinExistence type="predicted"/>
<gene>
    <name evidence="2" type="ORF">BO71DRAFT_5859</name>
</gene>
<keyword evidence="3" id="KW-1185">Reference proteome</keyword>
<dbReference type="EMBL" id="KZ825897">
    <property type="protein sequence ID" value="PYH93241.1"/>
    <property type="molecule type" value="Genomic_DNA"/>
</dbReference>